<dbReference type="EMBL" id="KV005644">
    <property type="protein sequence ID" value="KZV34031.1"/>
    <property type="molecule type" value="Genomic_DNA"/>
</dbReference>
<dbReference type="Gene3D" id="3.30.60.90">
    <property type="match status" value="1"/>
</dbReference>
<protein>
    <recommendedName>
        <fullName evidence="5">EF-hand domain-containing protein</fullName>
    </recommendedName>
</protein>
<evidence type="ECO:0000259" key="5">
    <source>
        <dbReference type="PROSITE" id="PS50222"/>
    </source>
</evidence>
<dbReference type="InterPro" id="IPR002048">
    <property type="entry name" value="EF_hand_dom"/>
</dbReference>
<evidence type="ECO:0000256" key="3">
    <source>
        <dbReference type="ARBA" id="ARBA00022833"/>
    </source>
</evidence>
<dbReference type="SUPFAM" id="SSF47473">
    <property type="entry name" value="EF-hand"/>
    <property type="match status" value="1"/>
</dbReference>
<accession>A0A2Z7BPZ3</accession>
<dbReference type="InterPro" id="IPR018247">
    <property type="entry name" value="EF_Hand_1_Ca_BS"/>
</dbReference>
<evidence type="ECO:0000256" key="2">
    <source>
        <dbReference type="ARBA" id="ARBA00022771"/>
    </source>
</evidence>
<dbReference type="CDD" id="cd00051">
    <property type="entry name" value="EFh"/>
    <property type="match status" value="1"/>
</dbReference>
<dbReference type="Pfam" id="PF13499">
    <property type="entry name" value="EF-hand_7"/>
    <property type="match status" value="1"/>
</dbReference>
<dbReference type="GO" id="GO:0008270">
    <property type="term" value="F:zinc ion binding"/>
    <property type="evidence" value="ECO:0007669"/>
    <property type="project" value="UniProtKB-KW"/>
</dbReference>
<dbReference type="OrthoDB" id="8785703at2759"/>
<dbReference type="SMART" id="SM00054">
    <property type="entry name" value="EFh"/>
    <property type="match status" value="4"/>
</dbReference>
<feature type="domain" description="EF-hand" evidence="5">
    <location>
        <begin position="192"/>
        <end position="227"/>
    </location>
</feature>
<keyword evidence="3" id="KW-0862">Zinc</keyword>
<evidence type="ECO:0000313" key="7">
    <source>
        <dbReference type="Proteomes" id="UP000250235"/>
    </source>
</evidence>
<dbReference type="PROSITE" id="PS00018">
    <property type="entry name" value="EF_HAND_1"/>
    <property type="match status" value="3"/>
</dbReference>
<dbReference type="GO" id="GO:0005509">
    <property type="term" value="F:calcium ion binding"/>
    <property type="evidence" value="ECO:0007669"/>
    <property type="project" value="InterPro"/>
</dbReference>
<sequence length="327" mass="36981">MAEGLKQLARAAYDRTSEEGRSLVNQAFAKIDTSGDGRLSPLEFSRMFDPGLEHQSMFRLFDVNGDGSLDFDEFLAIYYYFVKLGTFLVCSGCGCHLLGPFFSCSLCLGKGNDTFDLCCACHRGGRVAHQHSIEDLMDHYSLIKLLRSRSTADAQRSQQTRDADSQKCEGIKRQMEELREIARDQHQAGSTGDQALAHQFFQSLDTNGDRKVDLTEFLAFTRREGYSQFGNPNFFSHLDKNGNGTLDFWEVLTLHYIIKSRRPFCDSCSSFIPGMFFSCVECFKKGEATFDLCRDCYKSMKWNHSHGGSPTFLDNYTLLNANGTRNN</sequence>
<keyword evidence="2" id="KW-0863">Zinc-finger</keyword>
<evidence type="ECO:0000313" key="6">
    <source>
        <dbReference type="EMBL" id="KZV34031.1"/>
    </source>
</evidence>
<keyword evidence="1" id="KW-0479">Metal-binding</keyword>
<dbReference type="InterPro" id="IPR043145">
    <property type="entry name" value="Znf_ZZ_sf"/>
</dbReference>
<keyword evidence="7" id="KW-1185">Reference proteome</keyword>
<keyword evidence="4" id="KW-0106">Calcium</keyword>
<name>A0A2Z7BPZ3_9LAMI</name>
<dbReference type="SUPFAM" id="SSF57850">
    <property type="entry name" value="RING/U-box"/>
    <property type="match status" value="1"/>
</dbReference>
<feature type="domain" description="EF-hand" evidence="5">
    <location>
        <begin position="49"/>
        <end position="84"/>
    </location>
</feature>
<organism evidence="6 7">
    <name type="scientific">Dorcoceras hygrometricum</name>
    <dbReference type="NCBI Taxonomy" id="472368"/>
    <lineage>
        <taxon>Eukaryota</taxon>
        <taxon>Viridiplantae</taxon>
        <taxon>Streptophyta</taxon>
        <taxon>Embryophyta</taxon>
        <taxon>Tracheophyta</taxon>
        <taxon>Spermatophyta</taxon>
        <taxon>Magnoliopsida</taxon>
        <taxon>eudicotyledons</taxon>
        <taxon>Gunneridae</taxon>
        <taxon>Pentapetalae</taxon>
        <taxon>asterids</taxon>
        <taxon>lamiids</taxon>
        <taxon>Lamiales</taxon>
        <taxon>Gesneriaceae</taxon>
        <taxon>Didymocarpoideae</taxon>
        <taxon>Trichosporeae</taxon>
        <taxon>Loxocarpinae</taxon>
        <taxon>Dorcoceras</taxon>
    </lineage>
</organism>
<dbReference type="AlphaFoldDB" id="A0A2Z7BPZ3"/>
<dbReference type="Gene3D" id="1.10.238.10">
    <property type="entry name" value="EF-hand"/>
    <property type="match status" value="2"/>
</dbReference>
<dbReference type="InterPro" id="IPR052591">
    <property type="entry name" value="CML21-like"/>
</dbReference>
<proteinExistence type="predicted"/>
<dbReference type="InterPro" id="IPR011992">
    <property type="entry name" value="EF-hand-dom_pair"/>
</dbReference>
<gene>
    <name evidence="6" type="ORF">F511_02804</name>
</gene>
<reference evidence="6 7" key="1">
    <citation type="journal article" date="2015" name="Proc. Natl. Acad. Sci. U.S.A.">
        <title>The resurrection genome of Boea hygrometrica: A blueprint for survival of dehydration.</title>
        <authorList>
            <person name="Xiao L."/>
            <person name="Yang G."/>
            <person name="Zhang L."/>
            <person name="Yang X."/>
            <person name="Zhao S."/>
            <person name="Ji Z."/>
            <person name="Zhou Q."/>
            <person name="Hu M."/>
            <person name="Wang Y."/>
            <person name="Chen M."/>
            <person name="Xu Y."/>
            <person name="Jin H."/>
            <person name="Xiao X."/>
            <person name="Hu G."/>
            <person name="Bao F."/>
            <person name="Hu Y."/>
            <person name="Wan P."/>
            <person name="Li L."/>
            <person name="Deng X."/>
            <person name="Kuang T."/>
            <person name="Xiang C."/>
            <person name="Zhu J.K."/>
            <person name="Oliver M.J."/>
            <person name="He Y."/>
        </authorList>
    </citation>
    <scope>NUCLEOTIDE SEQUENCE [LARGE SCALE GENOMIC DNA]</scope>
    <source>
        <strain evidence="7">cv. XS01</strain>
    </source>
</reference>
<dbReference type="Proteomes" id="UP000250235">
    <property type="component" value="Unassembled WGS sequence"/>
</dbReference>
<dbReference type="PROSITE" id="PS50222">
    <property type="entry name" value="EF_HAND_2"/>
    <property type="match status" value="2"/>
</dbReference>
<evidence type="ECO:0000256" key="4">
    <source>
        <dbReference type="ARBA" id="ARBA00022837"/>
    </source>
</evidence>
<evidence type="ECO:0000256" key="1">
    <source>
        <dbReference type="ARBA" id="ARBA00022723"/>
    </source>
</evidence>
<dbReference type="PANTHER" id="PTHR23064">
    <property type="entry name" value="TROPONIN"/>
    <property type="match status" value="1"/>
</dbReference>